<sequence length="67" mass="7248">MQPLQVALGIGTATMAVQDIAAADMRLTERCDGRDCLFFQLLALQFRQGLRPGIYGDSQDACTEGKA</sequence>
<name>A0A250DLE4_9BURK</name>
<dbReference type="Proteomes" id="UP000217154">
    <property type="component" value="Chromosome"/>
</dbReference>
<dbReference type="EMBL" id="CP023284">
    <property type="protein sequence ID" value="ATA55150.1"/>
    <property type="molecule type" value="Genomic_DNA"/>
</dbReference>
<dbReference type="AlphaFoldDB" id="A0A250DLE4"/>
<organism evidence="1 2">
    <name type="scientific">Variovorax boronicumulans</name>
    <dbReference type="NCBI Taxonomy" id="436515"/>
    <lineage>
        <taxon>Bacteria</taxon>
        <taxon>Pseudomonadati</taxon>
        <taxon>Pseudomonadota</taxon>
        <taxon>Betaproteobacteria</taxon>
        <taxon>Burkholderiales</taxon>
        <taxon>Comamonadaceae</taxon>
        <taxon>Variovorax</taxon>
    </lineage>
</organism>
<evidence type="ECO:0000313" key="1">
    <source>
        <dbReference type="EMBL" id="ATA55150.1"/>
    </source>
</evidence>
<accession>A0A250DLE4</accession>
<gene>
    <name evidence="1" type="ORF">CKY39_19500</name>
</gene>
<reference evidence="1 2" key="1">
    <citation type="submission" date="2017-09" db="EMBL/GenBank/DDBJ databases">
        <title>The diverse metabolic capabilities of V. boronicumulans make it an excellent choice for continued studies on novel biodegradation.</title>
        <authorList>
            <person name="Sun S."/>
        </authorList>
    </citation>
    <scope>NUCLEOTIDE SEQUENCE [LARGE SCALE GENOMIC DNA]</scope>
    <source>
        <strain evidence="1 2">J1</strain>
    </source>
</reference>
<proteinExistence type="predicted"/>
<dbReference type="KEGG" id="vbo:CKY39_19500"/>
<evidence type="ECO:0000313" key="2">
    <source>
        <dbReference type="Proteomes" id="UP000217154"/>
    </source>
</evidence>
<protein>
    <submittedName>
        <fullName evidence="1">Uncharacterized protein</fullName>
    </submittedName>
</protein>